<dbReference type="EMBL" id="JAGTXO010000035">
    <property type="protein sequence ID" value="KAG8460082.1"/>
    <property type="molecule type" value="Genomic_DNA"/>
</dbReference>
<dbReference type="Proteomes" id="UP000751190">
    <property type="component" value="Unassembled WGS sequence"/>
</dbReference>
<feature type="compositionally biased region" description="Low complexity" evidence="1">
    <location>
        <begin position="379"/>
        <end position="392"/>
    </location>
</feature>
<organism evidence="2 3">
    <name type="scientific">Diacronema lutheri</name>
    <name type="common">Unicellular marine alga</name>
    <name type="synonym">Monochrysis lutheri</name>
    <dbReference type="NCBI Taxonomy" id="2081491"/>
    <lineage>
        <taxon>Eukaryota</taxon>
        <taxon>Haptista</taxon>
        <taxon>Haptophyta</taxon>
        <taxon>Pavlovophyceae</taxon>
        <taxon>Pavlovales</taxon>
        <taxon>Pavlovaceae</taxon>
        <taxon>Diacronema</taxon>
    </lineage>
</organism>
<evidence type="ECO:0000313" key="2">
    <source>
        <dbReference type="EMBL" id="KAG8460082.1"/>
    </source>
</evidence>
<gene>
    <name evidence="2" type="ORF">KFE25_014227</name>
</gene>
<dbReference type="AlphaFoldDB" id="A0A8J5XFT2"/>
<protein>
    <submittedName>
        <fullName evidence="2">Uncharacterized protein</fullName>
    </submittedName>
</protein>
<name>A0A8J5XFT2_DIALT</name>
<evidence type="ECO:0000313" key="3">
    <source>
        <dbReference type="Proteomes" id="UP000751190"/>
    </source>
</evidence>
<proteinExistence type="predicted"/>
<feature type="region of interest" description="Disordered" evidence="1">
    <location>
        <begin position="490"/>
        <end position="533"/>
    </location>
</feature>
<keyword evidence="3" id="KW-1185">Reference proteome</keyword>
<feature type="compositionally biased region" description="Pro residues" evidence="1">
    <location>
        <begin position="393"/>
        <end position="416"/>
    </location>
</feature>
<reference evidence="2" key="1">
    <citation type="submission" date="2021-05" db="EMBL/GenBank/DDBJ databases">
        <title>The genome of the haptophyte Pavlova lutheri (Diacronema luteri, Pavlovales) - a model for lipid biosynthesis in eukaryotic algae.</title>
        <authorList>
            <person name="Hulatt C.J."/>
            <person name="Posewitz M.C."/>
        </authorList>
    </citation>
    <scope>NUCLEOTIDE SEQUENCE</scope>
    <source>
        <strain evidence="2">NIVA-4/92</strain>
    </source>
</reference>
<accession>A0A8J5XFT2</accession>
<sequence>MDQGPVEALAATVEEMHDALGSLFKLKDEIFMLNILPSNALARLTILSSRLARGRDTLRARAVVSADALRGLVTGAQRDAQLLELRTRAAQLESELAAESTARRKAALELDATKRQLVGARDARTRERLRAMGALLRAGTAADRAAKELGAARQQLQAVVAARDDAEARAREYRISQRGGARSISSAHAHGRGVLAAARAGGVDGAVAQSAAADDEGVRADDIPAAGARRVVRAARVGGARASTARARRPSSPSSYCAETCGVAPAAKPTAASSEDDWHEDGHEPKEFTRGEMLELALVHSKQIDFLKQSHDKRVAALEDRLLLALGATRPPAQRRNPAALAGGTLAHVHQTGRMFITSQLLWDERRAEIAAERERAYGPRADAGGAAAPVTPSAPPPPPPPPPPPRPPATPPATPPAAGRTARLAEWVAGATAVPRPREGAAGSAERLRLPGSARIAQLNGGGGRSLGRVAGAAAAAAAAADAAVRVGPPLVGGAASGAPRRDPSGPRGDVGVTLGDDSGGGGGGDDDDSGALALGARIMLSPGAFASTVHHQPGRGRVTAV</sequence>
<feature type="region of interest" description="Disordered" evidence="1">
    <location>
        <begin position="377"/>
        <end position="422"/>
    </location>
</feature>
<comment type="caution">
    <text evidence="2">The sequence shown here is derived from an EMBL/GenBank/DDBJ whole genome shotgun (WGS) entry which is preliminary data.</text>
</comment>
<evidence type="ECO:0000256" key="1">
    <source>
        <dbReference type="SAM" id="MobiDB-lite"/>
    </source>
</evidence>